<comment type="caution">
    <text evidence="1">The sequence shown here is derived from an EMBL/GenBank/DDBJ whole genome shotgun (WGS) entry which is preliminary data.</text>
</comment>
<protein>
    <submittedName>
        <fullName evidence="1">Uncharacterized protein</fullName>
    </submittedName>
</protein>
<dbReference type="AlphaFoldDB" id="A0A1M2V745"/>
<dbReference type="EMBL" id="MNAD01001613">
    <property type="protein sequence ID" value="OJT03429.1"/>
    <property type="molecule type" value="Genomic_DNA"/>
</dbReference>
<keyword evidence="2" id="KW-1185">Reference proteome</keyword>
<evidence type="ECO:0000313" key="2">
    <source>
        <dbReference type="Proteomes" id="UP000184267"/>
    </source>
</evidence>
<gene>
    <name evidence="1" type="ORF">TRAPUB_5916</name>
</gene>
<proteinExistence type="predicted"/>
<sequence length="58" mass="6228">MSGLLPMVNFLARTSRRIRGALARAASLGQSRGIQATGTLGCSLWARTAVVSEFEFDE</sequence>
<evidence type="ECO:0000313" key="1">
    <source>
        <dbReference type="EMBL" id="OJT03429.1"/>
    </source>
</evidence>
<accession>A0A1M2V745</accession>
<organism evidence="1 2">
    <name type="scientific">Trametes pubescens</name>
    <name type="common">White-rot fungus</name>
    <dbReference type="NCBI Taxonomy" id="154538"/>
    <lineage>
        <taxon>Eukaryota</taxon>
        <taxon>Fungi</taxon>
        <taxon>Dikarya</taxon>
        <taxon>Basidiomycota</taxon>
        <taxon>Agaricomycotina</taxon>
        <taxon>Agaricomycetes</taxon>
        <taxon>Polyporales</taxon>
        <taxon>Polyporaceae</taxon>
        <taxon>Trametes</taxon>
    </lineage>
</organism>
<reference evidence="1 2" key="1">
    <citation type="submission" date="2016-10" db="EMBL/GenBank/DDBJ databases">
        <title>Genome sequence of the basidiomycete white-rot fungus Trametes pubescens.</title>
        <authorList>
            <person name="Makela M.R."/>
            <person name="Granchi Z."/>
            <person name="Peng M."/>
            <person name="De Vries R.P."/>
            <person name="Grigoriev I."/>
            <person name="Riley R."/>
            <person name="Hilden K."/>
        </authorList>
    </citation>
    <scope>NUCLEOTIDE SEQUENCE [LARGE SCALE GENOMIC DNA]</scope>
    <source>
        <strain evidence="1 2">FBCC735</strain>
    </source>
</reference>
<name>A0A1M2V745_TRAPU</name>
<dbReference type="Proteomes" id="UP000184267">
    <property type="component" value="Unassembled WGS sequence"/>
</dbReference>